<evidence type="ECO:0000259" key="7">
    <source>
        <dbReference type="PROSITE" id="PS50002"/>
    </source>
</evidence>
<dbReference type="Pfam" id="PF00017">
    <property type="entry name" value="SH2"/>
    <property type="match status" value="2"/>
</dbReference>
<dbReference type="InterPro" id="IPR036860">
    <property type="entry name" value="SH2_dom_sf"/>
</dbReference>
<reference evidence="11" key="1">
    <citation type="submission" date="2022-01" db="EMBL/GenBank/DDBJ databases">
        <authorList>
            <person name="King R."/>
        </authorList>
    </citation>
    <scope>NUCLEOTIDE SEQUENCE</scope>
</reference>
<dbReference type="InterPro" id="IPR000980">
    <property type="entry name" value="SH2"/>
</dbReference>
<dbReference type="SMART" id="SM00239">
    <property type="entry name" value="C2"/>
    <property type="match status" value="1"/>
</dbReference>
<dbReference type="GO" id="GO:0009653">
    <property type="term" value="P:anatomical structure morphogenesis"/>
    <property type="evidence" value="ECO:0007669"/>
    <property type="project" value="UniProtKB-ARBA"/>
</dbReference>
<dbReference type="Pfam" id="PF00018">
    <property type="entry name" value="SH3_1"/>
    <property type="match status" value="1"/>
</dbReference>
<dbReference type="InterPro" id="IPR011993">
    <property type="entry name" value="PH-like_dom_sf"/>
</dbReference>
<dbReference type="PROSITE" id="PS50003">
    <property type="entry name" value="PH_DOMAIN"/>
    <property type="match status" value="1"/>
</dbReference>
<keyword evidence="2" id="KW-0343">GTPase activation</keyword>
<dbReference type="Pfam" id="PF00168">
    <property type="entry name" value="C2"/>
    <property type="match status" value="1"/>
</dbReference>
<evidence type="ECO:0000256" key="3">
    <source>
        <dbReference type="ARBA" id="ARBA00022999"/>
    </source>
</evidence>
<dbReference type="InterPro" id="IPR036028">
    <property type="entry name" value="SH3-like_dom_sf"/>
</dbReference>
<reference evidence="11" key="2">
    <citation type="submission" date="2022-10" db="EMBL/GenBank/DDBJ databases">
        <authorList>
            <consortium name="ENA_rothamsted_submissions"/>
            <consortium name="culmorum"/>
            <person name="King R."/>
        </authorList>
    </citation>
    <scope>NUCLEOTIDE SEQUENCE</scope>
</reference>
<organism evidence="11 12">
    <name type="scientific">Chironomus riparius</name>
    <dbReference type="NCBI Taxonomy" id="315576"/>
    <lineage>
        <taxon>Eukaryota</taxon>
        <taxon>Metazoa</taxon>
        <taxon>Ecdysozoa</taxon>
        <taxon>Arthropoda</taxon>
        <taxon>Hexapoda</taxon>
        <taxon>Insecta</taxon>
        <taxon>Pterygota</taxon>
        <taxon>Neoptera</taxon>
        <taxon>Endopterygota</taxon>
        <taxon>Diptera</taxon>
        <taxon>Nematocera</taxon>
        <taxon>Chironomoidea</taxon>
        <taxon>Chironomidae</taxon>
        <taxon>Chironominae</taxon>
        <taxon>Chironomus</taxon>
    </lineage>
</organism>
<dbReference type="SUPFAM" id="SSF50044">
    <property type="entry name" value="SH3-domain"/>
    <property type="match status" value="1"/>
</dbReference>
<dbReference type="PROSITE" id="PS50004">
    <property type="entry name" value="C2"/>
    <property type="match status" value="1"/>
</dbReference>
<dbReference type="Gene3D" id="3.30.505.10">
    <property type="entry name" value="SH2 domain"/>
    <property type="match status" value="2"/>
</dbReference>
<dbReference type="Pfam" id="PF00616">
    <property type="entry name" value="RasGAP"/>
    <property type="match status" value="2"/>
</dbReference>
<evidence type="ECO:0008006" key="13">
    <source>
        <dbReference type="Google" id="ProtNLM"/>
    </source>
</evidence>
<keyword evidence="3 4" id="KW-0727">SH2 domain</keyword>
<dbReference type="OrthoDB" id="1562946at2759"/>
<protein>
    <recommendedName>
        <fullName evidence="13">Ras GTPase-activating protein 1</fullName>
    </recommendedName>
</protein>
<dbReference type="EMBL" id="OU895879">
    <property type="protein sequence ID" value="CAG9808105.1"/>
    <property type="molecule type" value="Genomic_DNA"/>
</dbReference>
<dbReference type="InterPro" id="IPR039360">
    <property type="entry name" value="Ras_GTPase"/>
</dbReference>
<dbReference type="SUPFAM" id="SSF50729">
    <property type="entry name" value="PH domain-like"/>
    <property type="match status" value="1"/>
</dbReference>
<feature type="domain" description="Ras-GAP" evidence="10">
    <location>
        <begin position="617"/>
        <end position="811"/>
    </location>
</feature>
<dbReference type="InterPro" id="IPR001452">
    <property type="entry name" value="SH3_domain"/>
</dbReference>
<dbReference type="InterPro" id="IPR008936">
    <property type="entry name" value="Rho_GTPase_activation_prot"/>
</dbReference>
<keyword evidence="1 5" id="KW-0728">SH3 domain</keyword>
<dbReference type="InterPro" id="IPR001936">
    <property type="entry name" value="RasGAP_dom"/>
</dbReference>
<evidence type="ECO:0000313" key="12">
    <source>
        <dbReference type="Proteomes" id="UP001153620"/>
    </source>
</evidence>
<dbReference type="GO" id="GO:0005096">
    <property type="term" value="F:GTPase activator activity"/>
    <property type="evidence" value="ECO:0007669"/>
    <property type="project" value="UniProtKB-KW"/>
</dbReference>
<dbReference type="PANTHER" id="PTHR10194">
    <property type="entry name" value="RAS GTPASE-ACTIVATING PROTEINS"/>
    <property type="match status" value="1"/>
</dbReference>
<keyword evidence="12" id="KW-1185">Reference proteome</keyword>
<dbReference type="SMART" id="SM00323">
    <property type="entry name" value="RasGAP"/>
    <property type="match status" value="1"/>
</dbReference>
<evidence type="ECO:0000259" key="9">
    <source>
        <dbReference type="PROSITE" id="PS50004"/>
    </source>
</evidence>
<evidence type="ECO:0000259" key="8">
    <source>
        <dbReference type="PROSITE" id="PS50003"/>
    </source>
</evidence>
<dbReference type="Gene3D" id="2.60.40.150">
    <property type="entry name" value="C2 domain"/>
    <property type="match status" value="1"/>
</dbReference>
<dbReference type="PANTHER" id="PTHR10194:SF146">
    <property type="entry name" value="RAS GTPASE-ACTIVATING PROTEIN 1"/>
    <property type="match status" value="1"/>
</dbReference>
<name>A0A9N9WT51_9DIPT</name>
<dbReference type="PROSITE" id="PS50001">
    <property type="entry name" value="SH2"/>
    <property type="match status" value="2"/>
</dbReference>
<evidence type="ECO:0000313" key="11">
    <source>
        <dbReference type="EMBL" id="CAG9808105.1"/>
    </source>
</evidence>
<evidence type="ECO:0000256" key="5">
    <source>
        <dbReference type="PROSITE-ProRule" id="PRU00192"/>
    </source>
</evidence>
<dbReference type="Proteomes" id="UP001153620">
    <property type="component" value="Chromosome 3"/>
</dbReference>
<dbReference type="PROSITE" id="PS00509">
    <property type="entry name" value="RAS_GTPASE_ACTIV_1"/>
    <property type="match status" value="1"/>
</dbReference>
<accession>A0A9N9WT51</accession>
<evidence type="ECO:0000256" key="2">
    <source>
        <dbReference type="ARBA" id="ARBA00022468"/>
    </source>
</evidence>
<proteinExistence type="predicted"/>
<dbReference type="SUPFAM" id="SSF49562">
    <property type="entry name" value="C2 domain (Calcium/lipid-binding domain, CaLB)"/>
    <property type="match status" value="1"/>
</dbReference>
<feature type="domain" description="PH" evidence="8">
    <location>
        <begin position="343"/>
        <end position="448"/>
    </location>
</feature>
<dbReference type="Gene3D" id="2.30.29.30">
    <property type="entry name" value="Pleckstrin-homology domain (PH domain)/Phosphotyrosine-binding domain (PTB)"/>
    <property type="match status" value="1"/>
</dbReference>
<dbReference type="PRINTS" id="PR00401">
    <property type="entry name" value="SH2DOMAIN"/>
</dbReference>
<evidence type="ECO:0000259" key="10">
    <source>
        <dbReference type="PROSITE" id="PS50018"/>
    </source>
</evidence>
<feature type="domain" description="SH2" evidence="6">
    <location>
        <begin position="216"/>
        <end position="304"/>
    </location>
</feature>
<dbReference type="SMART" id="SM00252">
    <property type="entry name" value="SH2"/>
    <property type="match status" value="2"/>
</dbReference>
<dbReference type="Pfam" id="PF00169">
    <property type="entry name" value="PH"/>
    <property type="match status" value="1"/>
</dbReference>
<dbReference type="PROSITE" id="PS50018">
    <property type="entry name" value="RAS_GTPASE_ACTIV_2"/>
    <property type="match status" value="1"/>
</dbReference>
<dbReference type="InterPro" id="IPR000008">
    <property type="entry name" value="C2_dom"/>
</dbReference>
<dbReference type="InterPro" id="IPR035652">
    <property type="entry name" value="RasGAP_SH3"/>
</dbReference>
<dbReference type="PROSITE" id="PS50002">
    <property type="entry name" value="SH3"/>
    <property type="match status" value="1"/>
</dbReference>
<evidence type="ECO:0000256" key="4">
    <source>
        <dbReference type="PROSITE-ProRule" id="PRU00191"/>
    </source>
</evidence>
<feature type="domain" description="SH2" evidence="6">
    <location>
        <begin position="48"/>
        <end position="137"/>
    </location>
</feature>
<evidence type="ECO:0000259" key="6">
    <source>
        <dbReference type="PROSITE" id="PS50001"/>
    </source>
</evidence>
<dbReference type="InterPro" id="IPR023152">
    <property type="entry name" value="RasGAP_CS"/>
</dbReference>
<dbReference type="SUPFAM" id="SSF48350">
    <property type="entry name" value="GTPase activation domain, GAP"/>
    <property type="match status" value="1"/>
</dbReference>
<evidence type="ECO:0000256" key="1">
    <source>
        <dbReference type="ARBA" id="ARBA00022443"/>
    </source>
</evidence>
<gene>
    <name evidence="11" type="ORF">CHIRRI_LOCUS10951</name>
</gene>
<dbReference type="InterPro" id="IPR001849">
    <property type="entry name" value="PH_domain"/>
</dbReference>
<dbReference type="SUPFAM" id="SSF55550">
    <property type="entry name" value="SH2 domain"/>
    <property type="match status" value="2"/>
</dbReference>
<feature type="domain" description="C2" evidence="9">
    <location>
        <begin position="447"/>
        <end position="561"/>
    </location>
</feature>
<dbReference type="InterPro" id="IPR035892">
    <property type="entry name" value="C2_domain_sf"/>
</dbReference>
<dbReference type="Gene3D" id="2.30.30.40">
    <property type="entry name" value="SH3 Domains"/>
    <property type="match status" value="1"/>
</dbReference>
<dbReference type="Gene3D" id="1.10.506.10">
    <property type="entry name" value="GTPase Activation - p120gap, domain 1"/>
    <property type="match status" value="2"/>
</dbReference>
<sequence length="927" mass="105986">MASLLNESDEEVNEINQIPDEEIGSLNNFTLNGERAPIPQPIPQEIEWYHGRLDRYSAEQRLKATYKLGSYLVRESDRKPGSYVLSYLGKTGINHFRIAAVCGDFYIGGRQFFSLSDLIGYYLCNDLLKRERLINAIPPPEPVNDKKRVVAILPYTKMADTDELSFLKGDIFFVHNDMGDGWLWATKHRTGEQGMIFRELVEDLDPCIDPNTVFPWFHPNCTKNEAVDMLVKNGPGSFLVRPSDNSPGDYSLFFHINNQIQRFRIEKKGVRYLMGGRIFECLDAVINRYRKEQIVEGHTLQNPVVDGGQPEFHQPSTVTAAAEKIYATLRECRDQNILKKIKGIKQQGYLLKKSEKTGKWKQLYFALINEGTETHLFFYDNPKKTKPKGLIDLSCAYLYQVHESLWEKSNCFQLVERALPCLSTITHLCDKSTETYIQWITILKQNCRAQFSRAQSKVPRLRELRCLNLQVLEAHRIPFKLVPHCFLTIALNQIKIAKTKVKSTPDPIFEEEFVIDDLPIDIATLNLTLVSRAKRNKDSDVAELTIDLSTLKNGAETENWYDLNGITPIGEWGSVRLRIRYMDDLVMPAEEYSPLQELLLENEFHSVKALADLCHSNRIPLASSLLKIFRFEKKECELIKSLCHAEIIRENDTSTLFRATSLATTLMDIYMKSECGLFLQSALSDTIQKMLDSKRSAELNPTKMEVNDDACTNAEFLLLTLDQITQSIFTSIESCPKGVRYICNTLQKAVVAKWPGERLVRTRVVSGFIFLRLLCPALLNPRQFLLVLEPPPQMATRSLIMVAKCLQNLANLIEFGGKGELPSFHESYMEVVNPFILKNKERMIVFLDQLSNVSDPFIPPNMDPSLCNNNSDTGRDLATLHHICVSHLNELQNMSKVNNSIKKLVTVTEMLSKHKLRYMEMINETAR</sequence>
<dbReference type="SMART" id="SM00233">
    <property type="entry name" value="PH"/>
    <property type="match status" value="1"/>
</dbReference>
<dbReference type="GO" id="GO:0048468">
    <property type="term" value="P:cell development"/>
    <property type="evidence" value="ECO:0007669"/>
    <property type="project" value="UniProtKB-ARBA"/>
</dbReference>
<dbReference type="FunFam" id="2.30.29.30:FF:000402">
    <property type="entry name" value="Uncharacterized protein, isoform B"/>
    <property type="match status" value="1"/>
</dbReference>
<feature type="domain" description="SH3" evidence="7">
    <location>
        <begin position="144"/>
        <end position="206"/>
    </location>
</feature>
<dbReference type="SMART" id="SM00326">
    <property type="entry name" value="SH3"/>
    <property type="match status" value="1"/>
</dbReference>
<dbReference type="CDD" id="cd11788">
    <property type="entry name" value="SH3_RasGAP"/>
    <property type="match status" value="1"/>
</dbReference>
<dbReference type="AlphaFoldDB" id="A0A9N9WT51"/>